<dbReference type="AlphaFoldDB" id="A0AAJ6QVZ3"/>
<gene>
    <name evidence="5" type="primary">LOC100909376</name>
</gene>
<dbReference type="GO" id="GO:0005761">
    <property type="term" value="C:mitochondrial ribosome"/>
    <property type="evidence" value="ECO:0007669"/>
    <property type="project" value="InterPro"/>
</dbReference>
<dbReference type="GO" id="GO:1990904">
    <property type="term" value="C:ribonucleoprotein complex"/>
    <property type="evidence" value="ECO:0007669"/>
    <property type="project" value="UniProtKB-KW"/>
</dbReference>
<dbReference type="Pfam" id="PF00338">
    <property type="entry name" value="Ribosomal_S10"/>
    <property type="match status" value="1"/>
</dbReference>
<evidence type="ECO:0000313" key="5">
    <source>
        <dbReference type="RefSeq" id="XP_003745848.2"/>
    </source>
</evidence>
<keyword evidence="2" id="KW-0687">Ribonucleoprotein</keyword>
<dbReference type="InterPro" id="IPR027486">
    <property type="entry name" value="Ribosomal_uS10_dom"/>
</dbReference>
<protein>
    <submittedName>
        <fullName evidence="5">Uncharacterized protein LOC100909376</fullName>
    </submittedName>
</protein>
<organism evidence="4 5">
    <name type="scientific">Galendromus occidentalis</name>
    <name type="common">western predatory mite</name>
    <dbReference type="NCBI Taxonomy" id="34638"/>
    <lineage>
        <taxon>Eukaryota</taxon>
        <taxon>Metazoa</taxon>
        <taxon>Ecdysozoa</taxon>
        <taxon>Arthropoda</taxon>
        <taxon>Chelicerata</taxon>
        <taxon>Arachnida</taxon>
        <taxon>Acari</taxon>
        <taxon>Parasitiformes</taxon>
        <taxon>Mesostigmata</taxon>
        <taxon>Gamasina</taxon>
        <taxon>Phytoseioidea</taxon>
        <taxon>Phytoseiidae</taxon>
        <taxon>Typhlodrominae</taxon>
        <taxon>Galendromus</taxon>
    </lineage>
</organism>
<evidence type="ECO:0000256" key="2">
    <source>
        <dbReference type="ARBA" id="ARBA00023274"/>
    </source>
</evidence>
<dbReference type="SUPFAM" id="SSF54999">
    <property type="entry name" value="Ribosomal protein S10"/>
    <property type="match status" value="1"/>
</dbReference>
<dbReference type="KEGG" id="goe:100909376"/>
<dbReference type="Proteomes" id="UP000694867">
    <property type="component" value="Unplaced"/>
</dbReference>
<dbReference type="RefSeq" id="XP_003745848.2">
    <property type="nucleotide sequence ID" value="XM_003745800.2"/>
</dbReference>
<keyword evidence="1" id="KW-0689">Ribosomal protein</keyword>
<feature type="domain" description="Small ribosomal subunit protein uS10" evidence="3">
    <location>
        <begin position="33"/>
        <end position="128"/>
    </location>
</feature>
<accession>A0AAJ6QVZ3</accession>
<dbReference type="InterPro" id="IPR036838">
    <property type="entry name" value="Ribosomal_uS10_dom_sf"/>
</dbReference>
<evidence type="ECO:0000259" key="3">
    <source>
        <dbReference type="SMART" id="SM01403"/>
    </source>
</evidence>
<dbReference type="GeneID" id="100909376"/>
<proteinExistence type="predicted"/>
<evidence type="ECO:0000256" key="1">
    <source>
        <dbReference type="ARBA" id="ARBA00022980"/>
    </source>
</evidence>
<sequence>SSSPVVSSSGSSVDPDYLKLLKPPVPVHEGLINVQLKGYDFPVLERQARRVLKLVSKLNLTLSEAWPTPLRSFRVQTFKPQSTTVDKSYDLPIYERNVQIAMVPGFLLGTFIDLVQKNLAVGVTVNIHLHGPEHLEIRQIPDLELEALERQLEELTGTPINPHQKKL</sequence>
<dbReference type="PANTHER" id="PTHR13473">
    <property type="entry name" value="MITOCHONDRIAL RIBOSOMAL PROTEIN L48"/>
    <property type="match status" value="1"/>
</dbReference>
<evidence type="ECO:0000313" key="4">
    <source>
        <dbReference type="Proteomes" id="UP000694867"/>
    </source>
</evidence>
<dbReference type="CTD" id="51642"/>
<dbReference type="PANTHER" id="PTHR13473:SF0">
    <property type="entry name" value="LARGE RIBOSOMAL SUBUNIT PROTEIN ML48"/>
    <property type="match status" value="1"/>
</dbReference>
<dbReference type="SMART" id="SM01403">
    <property type="entry name" value="Ribosomal_S10"/>
    <property type="match status" value="1"/>
</dbReference>
<dbReference type="InterPro" id="IPR027487">
    <property type="entry name" value="Ribosomal_mL48"/>
</dbReference>
<keyword evidence="4" id="KW-1185">Reference proteome</keyword>
<reference evidence="5" key="1">
    <citation type="submission" date="2025-08" db="UniProtKB">
        <authorList>
            <consortium name="RefSeq"/>
        </authorList>
    </citation>
    <scope>IDENTIFICATION</scope>
</reference>
<name>A0AAJ6QVZ3_9ACAR</name>
<feature type="non-terminal residue" evidence="5">
    <location>
        <position position="1"/>
    </location>
</feature>